<dbReference type="InterPro" id="IPR023170">
    <property type="entry name" value="HhH_base_excis_C"/>
</dbReference>
<dbReference type="SUPFAM" id="SSF48150">
    <property type="entry name" value="DNA-glycosylase"/>
    <property type="match status" value="1"/>
</dbReference>
<evidence type="ECO:0000259" key="5">
    <source>
        <dbReference type="SMART" id="SM00478"/>
    </source>
</evidence>
<accession>A0AAU7CNV3</accession>
<reference evidence="6" key="1">
    <citation type="submission" date="2024-05" db="EMBL/GenBank/DDBJ databases">
        <title>Planctomycetes of the genus Singulisphaera possess chitinolytic capabilities.</title>
        <authorList>
            <person name="Ivanova A."/>
        </authorList>
    </citation>
    <scope>NUCLEOTIDE SEQUENCE</scope>
    <source>
        <strain evidence="6">Ch08T</strain>
    </source>
</reference>
<keyword evidence="6" id="KW-0540">Nuclease</keyword>
<proteinExistence type="predicted"/>
<dbReference type="EMBL" id="CP155447">
    <property type="protein sequence ID" value="XBH06695.1"/>
    <property type="molecule type" value="Genomic_DNA"/>
</dbReference>
<evidence type="ECO:0000256" key="1">
    <source>
        <dbReference type="ARBA" id="ARBA00022485"/>
    </source>
</evidence>
<dbReference type="PANTHER" id="PTHR10359:SF19">
    <property type="entry name" value="DNA REPAIR GLYCOSYLASE MJ1434-RELATED"/>
    <property type="match status" value="1"/>
</dbReference>
<dbReference type="PANTHER" id="PTHR10359">
    <property type="entry name" value="A/G-SPECIFIC ADENINE GLYCOSYLASE/ENDONUCLEASE III"/>
    <property type="match status" value="1"/>
</dbReference>
<keyword evidence="1" id="KW-0004">4Fe-4S</keyword>
<dbReference type="GO" id="GO:0006284">
    <property type="term" value="P:base-excision repair"/>
    <property type="evidence" value="ECO:0007669"/>
    <property type="project" value="InterPro"/>
</dbReference>
<organism evidence="6">
    <name type="scientific">Singulisphaera sp. Ch08</name>
    <dbReference type="NCBI Taxonomy" id="3120278"/>
    <lineage>
        <taxon>Bacteria</taxon>
        <taxon>Pseudomonadati</taxon>
        <taxon>Planctomycetota</taxon>
        <taxon>Planctomycetia</taxon>
        <taxon>Isosphaerales</taxon>
        <taxon>Isosphaeraceae</taxon>
        <taxon>Singulisphaera</taxon>
    </lineage>
</organism>
<evidence type="ECO:0000256" key="2">
    <source>
        <dbReference type="ARBA" id="ARBA00022723"/>
    </source>
</evidence>
<feature type="domain" description="HhH-GPD" evidence="5">
    <location>
        <begin position="41"/>
        <end position="201"/>
    </location>
</feature>
<dbReference type="GO" id="GO:0051539">
    <property type="term" value="F:4 iron, 4 sulfur cluster binding"/>
    <property type="evidence" value="ECO:0007669"/>
    <property type="project" value="UniProtKB-KW"/>
</dbReference>
<dbReference type="AlphaFoldDB" id="A0AAU7CNV3"/>
<sequence length="233" mass="25208">MPTFDECAFSIELALDERFGRPESVVEGLGDSFAAAVAVILGQSIDAKKVAKGLAALAEAGLLEPQALAEADPAEIVDTLKAFGVSTPARVISPVRRLAAWVVSRQESSPDPLRDESIATGELREELRGLTGIGPATADEILLLAGHRGVYPVDRATYRILVRHGWLDATAEYDEARSVIERSGHDDPESLHRFSGWFERIGREFCKPSVAKCERCPLQPFLPEGGAQDPDAF</sequence>
<dbReference type="InterPro" id="IPR003265">
    <property type="entry name" value="HhH-GPD_domain"/>
</dbReference>
<dbReference type="RefSeq" id="WP_406699545.1">
    <property type="nucleotide sequence ID" value="NZ_CP155447.1"/>
</dbReference>
<dbReference type="SMART" id="SM00478">
    <property type="entry name" value="ENDO3c"/>
    <property type="match status" value="1"/>
</dbReference>
<dbReference type="InterPro" id="IPR011257">
    <property type="entry name" value="DNA_glycosylase"/>
</dbReference>
<dbReference type="CDD" id="cd00056">
    <property type="entry name" value="ENDO3c"/>
    <property type="match status" value="1"/>
</dbReference>
<dbReference type="GO" id="GO:0004519">
    <property type="term" value="F:endonuclease activity"/>
    <property type="evidence" value="ECO:0007669"/>
    <property type="project" value="UniProtKB-KW"/>
</dbReference>
<dbReference type="PIRSF" id="PIRSF001435">
    <property type="entry name" value="Nth"/>
    <property type="match status" value="1"/>
</dbReference>
<dbReference type="GO" id="GO:0046872">
    <property type="term" value="F:metal ion binding"/>
    <property type="evidence" value="ECO:0007669"/>
    <property type="project" value="UniProtKB-KW"/>
</dbReference>
<evidence type="ECO:0000313" key="6">
    <source>
        <dbReference type="EMBL" id="XBH06695.1"/>
    </source>
</evidence>
<keyword evidence="3" id="KW-0408">Iron</keyword>
<evidence type="ECO:0000256" key="4">
    <source>
        <dbReference type="ARBA" id="ARBA00023014"/>
    </source>
</evidence>
<dbReference type="Gene3D" id="1.10.340.30">
    <property type="entry name" value="Hypothetical protein, domain 2"/>
    <property type="match status" value="1"/>
</dbReference>
<keyword evidence="6" id="KW-0378">Hydrolase</keyword>
<gene>
    <name evidence="6" type="ORF">V5E97_11835</name>
</gene>
<keyword evidence="2" id="KW-0479">Metal-binding</keyword>
<name>A0AAU7CNV3_9BACT</name>
<keyword evidence="4" id="KW-0411">Iron-sulfur</keyword>
<evidence type="ECO:0000256" key="3">
    <source>
        <dbReference type="ARBA" id="ARBA00023004"/>
    </source>
</evidence>
<keyword evidence="6" id="KW-0255">Endonuclease</keyword>
<protein>
    <submittedName>
        <fullName evidence="6">Endonuclease III domain-containing protein</fullName>
    </submittedName>
</protein>
<dbReference type="Pfam" id="PF00730">
    <property type="entry name" value="HhH-GPD"/>
    <property type="match status" value="1"/>
</dbReference>
<dbReference type="Gene3D" id="1.10.1670.10">
    <property type="entry name" value="Helix-hairpin-Helix base-excision DNA repair enzymes (C-terminal)"/>
    <property type="match status" value="1"/>
</dbReference>